<organism evidence="7 8">
    <name type="scientific">Corynebacterium lactis RW2-5</name>
    <dbReference type="NCBI Taxonomy" id="1408189"/>
    <lineage>
        <taxon>Bacteria</taxon>
        <taxon>Bacillati</taxon>
        <taxon>Actinomycetota</taxon>
        <taxon>Actinomycetes</taxon>
        <taxon>Mycobacteriales</taxon>
        <taxon>Corynebacteriaceae</taxon>
        <taxon>Corynebacterium</taxon>
    </lineage>
</organism>
<dbReference type="InterPro" id="IPR029052">
    <property type="entry name" value="Metallo-depent_PP-like"/>
</dbReference>
<evidence type="ECO:0000256" key="4">
    <source>
        <dbReference type="ARBA" id="ARBA00022801"/>
    </source>
</evidence>
<keyword evidence="5 7" id="KW-0269">Exonuclease</keyword>
<feature type="domain" description="Calcineurin-like phosphoesterase" evidence="6">
    <location>
        <begin position="3"/>
        <end position="202"/>
    </location>
</feature>
<comment type="similarity">
    <text evidence="1">Belongs to the SbcD family.</text>
</comment>
<evidence type="ECO:0000313" key="7">
    <source>
        <dbReference type="EMBL" id="ALA67075.1"/>
    </source>
</evidence>
<accession>A0A0K2GZ59</accession>
<dbReference type="InterPro" id="IPR041796">
    <property type="entry name" value="Mre11_N"/>
</dbReference>
<dbReference type="RefSeq" id="WP_245621977.1">
    <property type="nucleotide sequence ID" value="NZ_CP006841.1"/>
</dbReference>
<dbReference type="EMBL" id="CP006841">
    <property type="protein sequence ID" value="ALA67075.1"/>
    <property type="molecule type" value="Genomic_DNA"/>
</dbReference>
<dbReference type="PANTHER" id="PTHR30337:SF0">
    <property type="entry name" value="NUCLEASE SBCCD SUBUNIT D"/>
    <property type="match status" value="1"/>
</dbReference>
<dbReference type="PATRIC" id="fig|1408189.4.peg.889"/>
<evidence type="ECO:0000256" key="2">
    <source>
        <dbReference type="ARBA" id="ARBA00013365"/>
    </source>
</evidence>
<keyword evidence="3" id="KW-0540">Nuclease</keyword>
<dbReference type="GO" id="GO:0004527">
    <property type="term" value="F:exonuclease activity"/>
    <property type="evidence" value="ECO:0007669"/>
    <property type="project" value="UniProtKB-KW"/>
</dbReference>
<dbReference type="KEGG" id="clw:CLAC_04440"/>
<dbReference type="SUPFAM" id="SSF56300">
    <property type="entry name" value="Metallo-dependent phosphatases"/>
    <property type="match status" value="1"/>
</dbReference>
<dbReference type="InterPro" id="IPR004843">
    <property type="entry name" value="Calcineurin-like_PHP"/>
</dbReference>
<dbReference type="Pfam" id="PF00149">
    <property type="entry name" value="Metallophos"/>
    <property type="match status" value="1"/>
</dbReference>
<sequence length="396" mass="42987">MVRFIHTSDWQLGMTRWFLEENEGEAQSRFDEDRLAAIDRIGALAVAEGAEFIVVAGDVFDSNTLPERVFQRAVDRISQLPVPVYLLPGNHDALDASSIYLRPAFNSLKKAGIHVVRDSEPIQVREGVEIVGVPVRGKYSAEDIVGQVVSQLEATEDIRIVLAHGQVEGFGQDAGATIDIDEIRSAQSRGALDYVALGDSHSTAQLDGAGRVWFSGAHETTAYDDKEHDSGNVLVVDVDKPRSTVSDGTSTVTVTPTPVGAWHFHAISKDVMSFSDVEDFFAELDALPGKTTTAVKYSLRGSVNLAEISEFEARMAVQASRFAALYRRQSGSDLTVVAEVHDIERLGLSGYPLKAAHELSARSQGHNDDGTSIAEEDRQAAADALRLLARLVGEKE</sequence>
<dbReference type="CDD" id="cd00840">
    <property type="entry name" value="MPP_Mre11_N"/>
    <property type="match status" value="1"/>
</dbReference>
<dbReference type="PANTHER" id="PTHR30337">
    <property type="entry name" value="COMPONENT OF ATP-DEPENDENT DSDNA EXONUCLEASE"/>
    <property type="match status" value="1"/>
</dbReference>
<dbReference type="AlphaFoldDB" id="A0A0K2GZ59"/>
<evidence type="ECO:0000259" key="6">
    <source>
        <dbReference type="Pfam" id="PF00149"/>
    </source>
</evidence>
<evidence type="ECO:0000256" key="1">
    <source>
        <dbReference type="ARBA" id="ARBA00010555"/>
    </source>
</evidence>
<evidence type="ECO:0000313" key="8">
    <source>
        <dbReference type="Proteomes" id="UP000058446"/>
    </source>
</evidence>
<dbReference type="PIRSF" id="PIRSF033093">
    <property type="entry name" value="UCP_ML1119"/>
    <property type="match status" value="1"/>
</dbReference>
<proteinExistence type="inferred from homology"/>
<gene>
    <name evidence="7" type="ORF">CLAC_04440</name>
</gene>
<dbReference type="Proteomes" id="UP000058446">
    <property type="component" value="Chromosome"/>
</dbReference>
<dbReference type="InterPro" id="IPR014577">
    <property type="entry name" value="UCP033093_metalloPase"/>
</dbReference>
<keyword evidence="8" id="KW-1185">Reference proteome</keyword>
<protein>
    <recommendedName>
        <fullName evidence="2">Nuclease SbcCD subunit D</fullName>
    </recommendedName>
</protein>
<keyword evidence="4" id="KW-0378">Hydrolase</keyword>
<evidence type="ECO:0000256" key="5">
    <source>
        <dbReference type="ARBA" id="ARBA00022839"/>
    </source>
</evidence>
<dbReference type="STRING" id="1408189.CLAC_04440"/>
<reference evidence="7 8" key="1">
    <citation type="submission" date="2013-10" db="EMBL/GenBank/DDBJ databases">
        <title>Complete genome sequence of Corynebacterium lactis DSM 45799(T), isolated from raw cow milk.</title>
        <authorList>
            <person name="Ruckert C."/>
            <person name="Albersmeier A."/>
            <person name="Lipski A."/>
            <person name="Kalinowski J."/>
        </authorList>
    </citation>
    <scope>NUCLEOTIDE SEQUENCE [LARGE SCALE GENOMIC DNA]</scope>
    <source>
        <strain evidence="7 8">RW2-5</strain>
    </source>
</reference>
<name>A0A0K2GZ59_9CORY</name>
<dbReference type="Gene3D" id="3.60.21.10">
    <property type="match status" value="1"/>
</dbReference>
<dbReference type="InterPro" id="IPR050535">
    <property type="entry name" value="DNA_Repair-Maintenance_Comp"/>
</dbReference>
<evidence type="ECO:0000256" key="3">
    <source>
        <dbReference type="ARBA" id="ARBA00022722"/>
    </source>
</evidence>